<comment type="function">
    <text evidence="6">Component of the 90S pre-ribosome involved in the maturation of rRNAs. Required for early cleavages of the pre-RNAs in the 40S ribosomal subunit maturation pathway.</text>
</comment>
<feature type="non-terminal residue" evidence="8">
    <location>
        <position position="1"/>
    </location>
</feature>
<evidence type="ECO:0000313" key="8">
    <source>
        <dbReference type="EMBL" id="KAK3908430.1"/>
    </source>
</evidence>
<keyword evidence="3 6" id="KW-0690">Ribosome biogenesis</keyword>
<accession>A0AAE1GV49</accession>
<dbReference type="PANTHER" id="PTHR21738">
    <property type="entry name" value="RIBOSOMAL RNA PROCESSING PROTEIN 36 HOMOLOG"/>
    <property type="match status" value="1"/>
</dbReference>
<keyword evidence="9" id="KW-1185">Reference proteome</keyword>
<comment type="subunit">
    <text evidence="6">Associates with 90S and pre-40S pre-ribosomal particles.</text>
</comment>
<keyword evidence="6" id="KW-0687">Ribonucleoprotein</keyword>
<evidence type="ECO:0000313" key="9">
    <source>
        <dbReference type="Proteomes" id="UP001219518"/>
    </source>
</evidence>
<comment type="subcellular location">
    <subcellularLocation>
        <location evidence="1 6">Nucleus</location>
        <location evidence="1 6">Nucleolus</location>
    </subcellularLocation>
</comment>
<keyword evidence="7" id="KW-0175">Coiled coil</keyword>
<proteinExistence type="inferred from homology"/>
<comment type="similarity">
    <text evidence="2 6">Belongs to the RRP36 family.</text>
</comment>
<dbReference type="GO" id="GO:0005730">
    <property type="term" value="C:nucleolus"/>
    <property type="evidence" value="ECO:0007669"/>
    <property type="project" value="UniProtKB-SubCell"/>
</dbReference>
<keyword evidence="4 6" id="KW-0698">rRNA processing</keyword>
<gene>
    <name evidence="8" type="ORF">KUF71_003314</name>
</gene>
<feature type="coiled-coil region" evidence="7">
    <location>
        <begin position="155"/>
        <end position="215"/>
    </location>
</feature>
<evidence type="ECO:0000256" key="4">
    <source>
        <dbReference type="ARBA" id="ARBA00022552"/>
    </source>
</evidence>
<dbReference type="AlphaFoldDB" id="A0AAE1GV49"/>
<evidence type="ECO:0000256" key="2">
    <source>
        <dbReference type="ARBA" id="ARBA00009418"/>
    </source>
</evidence>
<sequence>AGKHRHLEHVSQNRLFHTSVTPHELLQTKIREELSSMSFEELQKLKEKLGTKVYNEAMFGKSQSKRKTFKRENKNRPRELSSKVPVPVLRDVIPVKKTAPRDPRFDSLCGEYNEKAFKSAYSFISEYRVEELKQLKEEIKTTTDPERKGQIKYLIQRMENQFREEELLKKKAAREQEEKQKLLEAKAEGKLPIFRKKSEKRMVDVIDKFEELKKKGRLVKNIEKHRKKIVQRNKRKILSSKEDL</sequence>
<evidence type="ECO:0000256" key="7">
    <source>
        <dbReference type="SAM" id="Coils"/>
    </source>
</evidence>
<protein>
    <recommendedName>
        <fullName evidence="6">rRNA biogenesis protein RRP36</fullName>
    </recommendedName>
</protein>
<dbReference type="InterPro" id="IPR009292">
    <property type="entry name" value="RRP36"/>
</dbReference>
<evidence type="ECO:0000256" key="3">
    <source>
        <dbReference type="ARBA" id="ARBA00022517"/>
    </source>
</evidence>
<dbReference type="GO" id="GO:0030686">
    <property type="term" value="C:90S preribosome"/>
    <property type="evidence" value="ECO:0007669"/>
    <property type="project" value="TreeGrafter"/>
</dbReference>
<dbReference type="Pfam" id="PF06102">
    <property type="entry name" value="RRP36"/>
    <property type="match status" value="1"/>
</dbReference>
<evidence type="ECO:0000256" key="1">
    <source>
        <dbReference type="ARBA" id="ARBA00004604"/>
    </source>
</evidence>
<dbReference type="GO" id="GO:0000462">
    <property type="term" value="P:maturation of SSU-rRNA from tricistronic rRNA transcript (SSU-rRNA, 5.8S rRNA, LSU-rRNA)"/>
    <property type="evidence" value="ECO:0007669"/>
    <property type="project" value="TreeGrafter"/>
</dbReference>
<reference evidence="8" key="1">
    <citation type="submission" date="2021-07" db="EMBL/GenBank/DDBJ databases">
        <authorList>
            <person name="Catto M.A."/>
            <person name="Jacobson A."/>
            <person name="Kennedy G."/>
            <person name="Labadie P."/>
            <person name="Hunt B.G."/>
            <person name="Srinivasan R."/>
        </authorList>
    </citation>
    <scope>NUCLEOTIDE SEQUENCE</scope>
    <source>
        <strain evidence="8">PL_HMW_Pooled</strain>
        <tissue evidence="8">Head</tissue>
    </source>
</reference>
<evidence type="ECO:0000256" key="6">
    <source>
        <dbReference type="RuleBase" id="RU368027"/>
    </source>
</evidence>
<comment type="caution">
    <text evidence="8">The sequence shown here is derived from an EMBL/GenBank/DDBJ whole genome shotgun (WGS) entry which is preliminary data.</text>
</comment>
<dbReference type="Proteomes" id="UP001219518">
    <property type="component" value="Unassembled WGS sequence"/>
</dbReference>
<dbReference type="PANTHER" id="PTHR21738:SF0">
    <property type="entry name" value="RIBOSOMAL RNA PROCESSING PROTEIN 36 HOMOLOG"/>
    <property type="match status" value="1"/>
</dbReference>
<evidence type="ECO:0000256" key="5">
    <source>
        <dbReference type="ARBA" id="ARBA00023242"/>
    </source>
</evidence>
<organism evidence="8 9">
    <name type="scientific">Frankliniella fusca</name>
    <dbReference type="NCBI Taxonomy" id="407009"/>
    <lineage>
        <taxon>Eukaryota</taxon>
        <taxon>Metazoa</taxon>
        <taxon>Ecdysozoa</taxon>
        <taxon>Arthropoda</taxon>
        <taxon>Hexapoda</taxon>
        <taxon>Insecta</taxon>
        <taxon>Pterygota</taxon>
        <taxon>Neoptera</taxon>
        <taxon>Paraneoptera</taxon>
        <taxon>Thysanoptera</taxon>
        <taxon>Terebrantia</taxon>
        <taxon>Thripoidea</taxon>
        <taxon>Thripidae</taxon>
        <taxon>Frankliniella</taxon>
    </lineage>
</organism>
<name>A0AAE1GV49_9NEOP</name>
<reference evidence="8" key="2">
    <citation type="journal article" date="2023" name="BMC Genomics">
        <title>Pest status, molecular evolution, and epigenetic factors derived from the genome assembly of Frankliniella fusca, a thysanopteran phytovirus vector.</title>
        <authorList>
            <person name="Catto M.A."/>
            <person name="Labadie P.E."/>
            <person name="Jacobson A.L."/>
            <person name="Kennedy G.G."/>
            <person name="Srinivasan R."/>
            <person name="Hunt B.G."/>
        </authorList>
    </citation>
    <scope>NUCLEOTIDE SEQUENCE</scope>
    <source>
        <strain evidence="8">PL_HMW_Pooled</strain>
    </source>
</reference>
<keyword evidence="5 6" id="KW-0539">Nucleus</keyword>
<dbReference type="EMBL" id="JAHWGI010000057">
    <property type="protein sequence ID" value="KAK3908430.1"/>
    <property type="molecule type" value="Genomic_DNA"/>
</dbReference>